<feature type="transmembrane region" description="Helical" evidence="6">
    <location>
        <begin position="223"/>
        <end position="240"/>
    </location>
</feature>
<dbReference type="Proteomes" id="UP001651880">
    <property type="component" value="Unassembled WGS sequence"/>
</dbReference>
<feature type="transmembrane region" description="Helical" evidence="6">
    <location>
        <begin position="7"/>
        <end position="23"/>
    </location>
</feature>
<dbReference type="PANTHER" id="PTHR34857:SF2">
    <property type="entry name" value="SLL0384 PROTEIN"/>
    <property type="match status" value="1"/>
</dbReference>
<evidence type="ECO:0000256" key="4">
    <source>
        <dbReference type="ARBA" id="ARBA00022989"/>
    </source>
</evidence>
<feature type="transmembrane region" description="Helical" evidence="6">
    <location>
        <begin position="29"/>
        <end position="50"/>
    </location>
</feature>
<dbReference type="CDD" id="cd16914">
    <property type="entry name" value="EcfT"/>
    <property type="match status" value="1"/>
</dbReference>
<dbReference type="Pfam" id="PF02361">
    <property type="entry name" value="CbiQ"/>
    <property type="match status" value="1"/>
</dbReference>
<reference evidence="7 8" key="1">
    <citation type="submission" date="2021-10" db="EMBL/GenBank/DDBJ databases">
        <title>Lutispora strain m25 sp. nov., a thermophilic, non-spore-forming bacterium isolated from a lab-scale methanogenic bioreactor digesting anaerobic sludge.</title>
        <authorList>
            <person name="El Houari A."/>
            <person name="Mcdonald J."/>
        </authorList>
    </citation>
    <scope>NUCLEOTIDE SEQUENCE [LARGE SCALE GENOMIC DNA]</scope>
    <source>
        <strain evidence="8">m25</strain>
    </source>
</reference>
<feature type="transmembrane region" description="Helical" evidence="6">
    <location>
        <begin position="57"/>
        <end position="78"/>
    </location>
</feature>
<keyword evidence="3 6" id="KW-0812">Transmembrane</keyword>
<accession>A0ABT1NDI3</accession>
<keyword evidence="4 6" id="KW-1133">Transmembrane helix</keyword>
<evidence type="ECO:0000256" key="5">
    <source>
        <dbReference type="ARBA" id="ARBA00023136"/>
    </source>
</evidence>
<keyword evidence="5 6" id="KW-0472">Membrane</keyword>
<keyword evidence="2" id="KW-1003">Cell membrane</keyword>
<dbReference type="InterPro" id="IPR051611">
    <property type="entry name" value="ECF_transporter_component"/>
</dbReference>
<evidence type="ECO:0000256" key="6">
    <source>
        <dbReference type="SAM" id="Phobius"/>
    </source>
</evidence>
<keyword evidence="8" id="KW-1185">Reference proteome</keyword>
<feature type="transmembrane region" description="Helical" evidence="6">
    <location>
        <begin position="98"/>
        <end position="122"/>
    </location>
</feature>
<dbReference type="RefSeq" id="WP_255226831.1">
    <property type="nucleotide sequence ID" value="NZ_JAJEKE010000004.1"/>
</dbReference>
<dbReference type="EMBL" id="JAJEKE010000004">
    <property type="protein sequence ID" value="MCQ1529315.1"/>
    <property type="molecule type" value="Genomic_DNA"/>
</dbReference>
<proteinExistence type="predicted"/>
<evidence type="ECO:0000256" key="2">
    <source>
        <dbReference type="ARBA" id="ARBA00022475"/>
    </source>
</evidence>
<dbReference type="PANTHER" id="PTHR34857">
    <property type="entry name" value="SLL0384 PROTEIN"/>
    <property type="match status" value="1"/>
</dbReference>
<comment type="caution">
    <text evidence="7">The sequence shown here is derived from an EMBL/GenBank/DDBJ whole genome shotgun (WGS) entry which is preliminary data.</text>
</comment>
<dbReference type="InterPro" id="IPR003339">
    <property type="entry name" value="ABC/ECF_trnsptr_transmembrane"/>
</dbReference>
<sequence length="241" mass="27205">MIRPDPRTRIIILFIISSAAVLIREIWPLFWLLLMTMILCKLFSICLSASVKRLKKLWYFFLVLALVQSIFTSGGETIFSIGNIRILTTMGLESGISIMLRMSIVIFSALIVASAPPLEIVYGLTKMKLPYEIAFMVLLAMKFLPLFREEFSDSIAAVQLAGADLDKIPLRQKLSLYACILTPSVAKALSRARYISLSMECRAFRAYPCRTDYCILKMRGPDYTVILAALMLIIIIFICLP</sequence>
<comment type="subcellular location">
    <subcellularLocation>
        <location evidence="1">Membrane</location>
        <topology evidence="1">Multi-pass membrane protein</topology>
    </subcellularLocation>
</comment>
<protein>
    <submittedName>
        <fullName evidence="7">Energy-coupling factor transporter transmembrane protein EcfT</fullName>
    </submittedName>
</protein>
<evidence type="ECO:0000313" key="8">
    <source>
        <dbReference type="Proteomes" id="UP001651880"/>
    </source>
</evidence>
<organism evidence="7 8">
    <name type="scientific">Lutispora saccharofermentans</name>
    <dbReference type="NCBI Taxonomy" id="3024236"/>
    <lineage>
        <taxon>Bacteria</taxon>
        <taxon>Bacillati</taxon>
        <taxon>Bacillota</taxon>
        <taxon>Clostridia</taxon>
        <taxon>Lutisporales</taxon>
        <taxon>Lutisporaceae</taxon>
        <taxon>Lutispora</taxon>
    </lineage>
</organism>
<gene>
    <name evidence="7" type="ORF">LJD61_07085</name>
</gene>
<name>A0ABT1NDI3_9FIRM</name>
<evidence type="ECO:0000256" key="3">
    <source>
        <dbReference type="ARBA" id="ARBA00022692"/>
    </source>
</evidence>
<evidence type="ECO:0000313" key="7">
    <source>
        <dbReference type="EMBL" id="MCQ1529315.1"/>
    </source>
</evidence>
<evidence type="ECO:0000256" key="1">
    <source>
        <dbReference type="ARBA" id="ARBA00004141"/>
    </source>
</evidence>